<proteinExistence type="predicted"/>
<keyword evidence="3" id="KW-0132">Cell division</keyword>
<name>A0ABU7JRF3_9NOCA</name>
<dbReference type="PANTHER" id="PTHR12169:SF6">
    <property type="entry name" value="AFG1-LIKE ATPASE"/>
    <property type="match status" value="1"/>
</dbReference>
<evidence type="ECO:0000313" key="4">
    <source>
        <dbReference type="Proteomes" id="UP001331936"/>
    </source>
</evidence>
<dbReference type="PANTHER" id="PTHR12169">
    <property type="entry name" value="ATPASE N2B"/>
    <property type="match status" value="1"/>
</dbReference>
<dbReference type="GO" id="GO:0051301">
    <property type="term" value="P:cell division"/>
    <property type="evidence" value="ECO:0007669"/>
    <property type="project" value="UniProtKB-KW"/>
</dbReference>
<evidence type="ECO:0000313" key="3">
    <source>
        <dbReference type="EMBL" id="MEE2032615.1"/>
    </source>
</evidence>
<comment type="caution">
    <text evidence="3">The sequence shown here is derived from an EMBL/GenBank/DDBJ whole genome shotgun (WGS) entry which is preliminary data.</text>
</comment>
<accession>A0ABU7JRF3</accession>
<sequence>MILEPQREGADALARLARILPARRTHPGGVYLWGPVGRGKTWLMDQFLDSVTTRHRRVHFHRFFADLHADAHRLGAIDRAIDAAIGEARLLCFDEFHVHDPGDAMLAARTVSTLFARGVALVATSNYPTTQLLPNPLFHHLFEPTIALLEQHLDVVEVAGPTDLRRSGASAAESGFPTGRYLPVDSVSAPEPNERRVLHLAARPLRALAVRGGTVWFDFTDLCAASTVSADYLAVAREHKEWGLFGVPPLREADADAVRRFVNLIDVLCDADVRLTVVAYAPVDDLAAGVDGEPDLDRVISRLSLLEVADEWKSRALG</sequence>
<keyword evidence="3" id="KW-0131">Cell cycle</keyword>
<dbReference type="InterPro" id="IPR027417">
    <property type="entry name" value="P-loop_NTPase"/>
</dbReference>
<keyword evidence="1" id="KW-0547">Nucleotide-binding</keyword>
<reference evidence="3 4" key="1">
    <citation type="submission" date="2023-08" db="EMBL/GenBank/DDBJ databases">
        <authorList>
            <person name="Girao M."/>
            <person name="Carvalho M.F."/>
        </authorList>
    </citation>
    <scope>NUCLEOTIDE SEQUENCE [LARGE SCALE GENOMIC DNA]</scope>
    <source>
        <strain evidence="3 4">CC-R104</strain>
    </source>
</reference>
<dbReference type="EMBL" id="JAUZMZ010000049">
    <property type="protein sequence ID" value="MEE2032615.1"/>
    <property type="molecule type" value="Genomic_DNA"/>
</dbReference>
<protein>
    <submittedName>
        <fullName evidence="3">Cell division protein ZapE</fullName>
    </submittedName>
</protein>
<keyword evidence="2" id="KW-0067">ATP-binding</keyword>
<dbReference type="RefSeq" id="WP_330152032.1">
    <property type="nucleotide sequence ID" value="NZ_JAUZMZ010000049.1"/>
</dbReference>
<dbReference type="SUPFAM" id="SSF52540">
    <property type="entry name" value="P-loop containing nucleoside triphosphate hydrolases"/>
    <property type="match status" value="1"/>
</dbReference>
<evidence type="ECO:0000256" key="2">
    <source>
        <dbReference type="ARBA" id="ARBA00022840"/>
    </source>
</evidence>
<keyword evidence="4" id="KW-1185">Reference proteome</keyword>
<dbReference type="Gene3D" id="3.40.50.300">
    <property type="entry name" value="P-loop containing nucleotide triphosphate hydrolases"/>
    <property type="match status" value="1"/>
</dbReference>
<dbReference type="InterPro" id="IPR005654">
    <property type="entry name" value="ATPase_AFG1-like"/>
</dbReference>
<dbReference type="Proteomes" id="UP001331936">
    <property type="component" value="Unassembled WGS sequence"/>
</dbReference>
<dbReference type="NCBIfam" id="NF040713">
    <property type="entry name" value="ZapE"/>
    <property type="match status" value="1"/>
</dbReference>
<evidence type="ECO:0000256" key="1">
    <source>
        <dbReference type="ARBA" id="ARBA00022741"/>
    </source>
</evidence>
<organism evidence="3 4">
    <name type="scientific">Rhodococcus chondri</name>
    <dbReference type="NCBI Taxonomy" id="3065941"/>
    <lineage>
        <taxon>Bacteria</taxon>
        <taxon>Bacillati</taxon>
        <taxon>Actinomycetota</taxon>
        <taxon>Actinomycetes</taxon>
        <taxon>Mycobacteriales</taxon>
        <taxon>Nocardiaceae</taxon>
        <taxon>Rhodococcus</taxon>
    </lineage>
</organism>
<dbReference type="Pfam" id="PF03969">
    <property type="entry name" value="AFG1_ATPase"/>
    <property type="match status" value="1"/>
</dbReference>
<gene>
    <name evidence="3" type="primary">zapE</name>
    <name evidence="3" type="ORF">Q8814_10905</name>
</gene>